<evidence type="ECO:0000313" key="1">
    <source>
        <dbReference type="EMBL" id="KAJ1366396.1"/>
    </source>
</evidence>
<protein>
    <submittedName>
        <fullName evidence="1">Uncharacterized protein</fullName>
    </submittedName>
</protein>
<dbReference type="AlphaFoldDB" id="A0AAD5WDI8"/>
<proteinExistence type="predicted"/>
<dbReference type="Proteomes" id="UP001196413">
    <property type="component" value="Unassembled WGS sequence"/>
</dbReference>
<name>A0AAD5WDI8_PARTN</name>
<comment type="caution">
    <text evidence="1">The sequence shown here is derived from an EMBL/GenBank/DDBJ whole genome shotgun (WGS) entry which is preliminary data.</text>
</comment>
<sequence>MVDSGATTTIRRLQIPGLPDAYPLRRVERLRQRRLDGQSAVEFDSAMNGEELMDDVTLRPGKLNRNKILEARRQNFA</sequence>
<evidence type="ECO:0000313" key="2">
    <source>
        <dbReference type="Proteomes" id="UP001196413"/>
    </source>
</evidence>
<organism evidence="1 2">
    <name type="scientific">Parelaphostrongylus tenuis</name>
    <name type="common">Meningeal worm</name>
    <dbReference type="NCBI Taxonomy" id="148309"/>
    <lineage>
        <taxon>Eukaryota</taxon>
        <taxon>Metazoa</taxon>
        <taxon>Ecdysozoa</taxon>
        <taxon>Nematoda</taxon>
        <taxon>Chromadorea</taxon>
        <taxon>Rhabditida</taxon>
        <taxon>Rhabditina</taxon>
        <taxon>Rhabditomorpha</taxon>
        <taxon>Strongyloidea</taxon>
        <taxon>Metastrongylidae</taxon>
        <taxon>Parelaphostrongylus</taxon>
    </lineage>
</organism>
<accession>A0AAD5WDI8</accession>
<reference evidence="1" key="1">
    <citation type="submission" date="2021-06" db="EMBL/GenBank/DDBJ databases">
        <title>Parelaphostrongylus tenuis whole genome reference sequence.</title>
        <authorList>
            <person name="Garwood T.J."/>
            <person name="Larsen P.A."/>
            <person name="Fountain-Jones N.M."/>
            <person name="Garbe J.R."/>
            <person name="Macchietto M.G."/>
            <person name="Kania S.A."/>
            <person name="Gerhold R.W."/>
            <person name="Richards J.E."/>
            <person name="Wolf T.M."/>
        </authorList>
    </citation>
    <scope>NUCLEOTIDE SEQUENCE</scope>
    <source>
        <strain evidence="1">MNPRO001-30</strain>
        <tissue evidence="1">Meninges</tissue>
    </source>
</reference>
<dbReference type="EMBL" id="JAHQIW010005542">
    <property type="protein sequence ID" value="KAJ1366396.1"/>
    <property type="molecule type" value="Genomic_DNA"/>
</dbReference>
<keyword evidence="2" id="KW-1185">Reference proteome</keyword>
<gene>
    <name evidence="1" type="ORF">KIN20_027046</name>
</gene>